<organism evidence="1">
    <name type="scientific">viral metagenome</name>
    <dbReference type="NCBI Taxonomy" id="1070528"/>
    <lineage>
        <taxon>unclassified sequences</taxon>
        <taxon>metagenomes</taxon>
        <taxon>organismal metagenomes</taxon>
    </lineage>
</organism>
<proteinExistence type="predicted"/>
<reference evidence="1" key="1">
    <citation type="journal article" date="2020" name="Nature">
        <title>Giant virus diversity and host interactions through global metagenomics.</title>
        <authorList>
            <person name="Schulz F."/>
            <person name="Roux S."/>
            <person name="Paez-Espino D."/>
            <person name="Jungbluth S."/>
            <person name="Walsh D.A."/>
            <person name="Denef V.J."/>
            <person name="McMahon K.D."/>
            <person name="Konstantinidis K.T."/>
            <person name="Eloe-Fadrosh E.A."/>
            <person name="Kyrpides N.C."/>
            <person name="Woyke T."/>
        </authorList>
    </citation>
    <scope>NUCLEOTIDE SEQUENCE</scope>
    <source>
        <strain evidence="1">GVMAG-M-3300021389-45</strain>
    </source>
</reference>
<accession>A0A6C0CMS4</accession>
<name>A0A6C0CMS4_9ZZZZ</name>
<dbReference type="EMBL" id="MN739457">
    <property type="protein sequence ID" value="QHT05593.1"/>
    <property type="molecule type" value="Genomic_DNA"/>
</dbReference>
<sequence length="124" mass="13769">MFAAVNGLISPILNIKKRIVRRNAVLDHPPPPIDTNNAWDYGAYSVKATVESIDKNGNVDRTFIGYSQNMDITARTKLACDRHKTPGTECGEPVMIIKGGECDEVIFMKTKDNGKLINLTNPFF</sequence>
<protein>
    <submittedName>
        <fullName evidence="1">Uncharacterized protein</fullName>
    </submittedName>
</protein>
<dbReference type="AlphaFoldDB" id="A0A6C0CMS4"/>
<evidence type="ECO:0000313" key="1">
    <source>
        <dbReference type="EMBL" id="QHT05593.1"/>
    </source>
</evidence>